<protein>
    <submittedName>
        <fullName evidence="1">Chromosome 1, complete genome</fullName>
    </submittedName>
</protein>
<evidence type="ECO:0000313" key="2">
    <source>
        <dbReference type="EnsemblFungi" id="CEF75073"/>
    </source>
</evidence>
<name>I1S5R4_GIBZE</name>
<organism evidence="1 3">
    <name type="scientific">Gibberella zeae (strain ATCC MYA-4620 / CBS 123657 / FGSC 9075 / NRRL 31084 / PH-1)</name>
    <name type="common">Wheat head blight fungus</name>
    <name type="synonym">Fusarium graminearum</name>
    <dbReference type="NCBI Taxonomy" id="229533"/>
    <lineage>
        <taxon>Eukaryota</taxon>
        <taxon>Fungi</taxon>
        <taxon>Dikarya</taxon>
        <taxon>Ascomycota</taxon>
        <taxon>Pezizomycotina</taxon>
        <taxon>Sordariomycetes</taxon>
        <taxon>Hypocreomycetidae</taxon>
        <taxon>Hypocreales</taxon>
        <taxon>Nectriaceae</taxon>
        <taxon>Fusarium</taxon>
    </lineage>
</organism>
<dbReference type="HOGENOM" id="CLU_3224680_0_0_1"/>
<reference evidence="2 3" key="2">
    <citation type="journal article" date="2010" name="Nature">
        <title>Comparative genomics reveals mobile pathogenicity chromosomes in Fusarium.</title>
        <authorList>
            <person name="Ma L.J."/>
            <person name="van der Does H.C."/>
            <person name="Borkovich K.A."/>
            <person name="Coleman J.J."/>
            <person name="Daboussi M.J."/>
            <person name="Di Pietro A."/>
            <person name="Dufresne M."/>
            <person name="Freitag M."/>
            <person name="Grabherr M."/>
            <person name="Henrissat B."/>
            <person name="Houterman P.M."/>
            <person name="Kang S."/>
            <person name="Shim W.B."/>
            <person name="Woloshuk C."/>
            <person name="Xie X."/>
            <person name="Xu J.R."/>
            <person name="Antoniw J."/>
            <person name="Baker S.E."/>
            <person name="Bluhm B.H."/>
            <person name="Breakspear A."/>
            <person name="Brown D.W."/>
            <person name="Butchko R.A."/>
            <person name="Chapman S."/>
            <person name="Coulson R."/>
            <person name="Coutinho P.M."/>
            <person name="Danchin E.G."/>
            <person name="Diener A."/>
            <person name="Gale L.R."/>
            <person name="Gardiner D.M."/>
            <person name="Goff S."/>
            <person name="Hammond-Kosack K.E."/>
            <person name="Hilburn K."/>
            <person name="Hua-Van A."/>
            <person name="Jonkers W."/>
            <person name="Kazan K."/>
            <person name="Kodira C.D."/>
            <person name="Koehrsen M."/>
            <person name="Kumar L."/>
            <person name="Lee Y.H."/>
            <person name="Li L."/>
            <person name="Manners J.M."/>
            <person name="Miranda-Saavedra D."/>
            <person name="Mukherjee M."/>
            <person name="Park G."/>
            <person name="Park J."/>
            <person name="Park S.Y."/>
            <person name="Proctor R.H."/>
            <person name="Regev A."/>
            <person name="Ruiz-Roldan M.C."/>
            <person name="Sain D."/>
            <person name="Sakthikumar S."/>
            <person name="Sykes S."/>
            <person name="Schwartz D.C."/>
            <person name="Turgeon B.G."/>
            <person name="Wapinski I."/>
            <person name="Yoder O."/>
            <person name="Young S."/>
            <person name="Zeng Q."/>
            <person name="Zhou S."/>
            <person name="Galagan J."/>
            <person name="Cuomo C.A."/>
            <person name="Kistler H.C."/>
            <person name="Rep M."/>
        </authorList>
    </citation>
    <scope>GENOME REANNOTATION</scope>
    <source>
        <strain evidence="3">ATCC MYA-4620 / CBS 123657 / FGSC 9075 / NRRL 31084 / PH-1</strain>
        <strain evidence="2">PH-1 / ATCC MYA-4620 / FGSC 9075 / NRRL 31084</strain>
    </source>
</reference>
<dbReference type="RefSeq" id="XP_011318681.1">
    <property type="nucleotide sequence ID" value="XM_011320379.1"/>
</dbReference>
<dbReference type="EnsemblFungi" id="CEF75073">
    <property type="protein sequence ID" value="CEF75073"/>
    <property type="gene ID" value="FGRRES_12185"/>
</dbReference>
<reference evidence="2 3" key="1">
    <citation type="journal article" date="2007" name="Science">
        <title>The Fusarium graminearum genome reveals a link between localized polymorphism and pathogen specialization.</title>
        <authorList>
            <person name="Cuomo C.A."/>
            <person name="Gueldener U."/>
            <person name="Xu J.-R."/>
            <person name="Trail F."/>
            <person name="Turgeon B.G."/>
            <person name="Di Pietro A."/>
            <person name="Walton J.D."/>
            <person name="Ma L.-J."/>
            <person name="Baker S.E."/>
            <person name="Rep M."/>
            <person name="Adam G."/>
            <person name="Antoniw J."/>
            <person name="Baldwin T."/>
            <person name="Calvo S.E."/>
            <person name="Chang Y.-L."/>
            <person name="DeCaprio D."/>
            <person name="Gale L.R."/>
            <person name="Gnerre S."/>
            <person name="Goswami R.S."/>
            <person name="Hammond-Kosack K."/>
            <person name="Harris L.J."/>
            <person name="Hilburn K."/>
            <person name="Kennell J.C."/>
            <person name="Kroken S."/>
            <person name="Magnuson J.K."/>
            <person name="Mannhaupt G."/>
            <person name="Mauceli E.W."/>
            <person name="Mewes H.-W."/>
            <person name="Mitterbauer R."/>
            <person name="Muehlbauer G."/>
            <person name="Muensterkoetter M."/>
            <person name="Nelson D."/>
            <person name="O'Donnell K."/>
            <person name="Ouellet T."/>
            <person name="Qi W."/>
            <person name="Quesneville H."/>
            <person name="Roncero M.I.G."/>
            <person name="Seong K.-Y."/>
            <person name="Tetko I.V."/>
            <person name="Urban M."/>
            <person name="Waalwijk C."/>
            <person name="Ward T.J."/>
            <person name="Yao J."/>
            <person name="Birren B.W."/>
            <person name="Kistler H.C."/>
        </authorList>
    </citation>
    <scope>NUCLEOTIDE SEQUENCE [LARGE SCALE GENOMIC DNA]</scope>
    <source>
        <strain evidence="3">ATCC MYA-4620 / CBS 123657 / FGSC 9075 / NRRL 31084 / PH-1</strain>
        <strain evidence="2">PH-1 / ATCC MYA-4620 / FGSC 9075 / NRRL 31084</strain>
    </source>
</reference>
<gene>
    <name evidence="1" type="ORF">FGRAMPH1_01T06537</name>
</gene>
<sequence length="44" mass="5244">MRYQVRLMVTRLWRPCRNMTALRHGDAQNLHLMIAMFLVIKGSD</sequence>
<evidence type="ECO:0000313" key="3">
    <source>
        <dbReference type="Proteomes" id="UP000070720"/>
    </source>
</evidence>
<reference evidence="2" key="4">
    <citation type="submission" date="2017-01" db="UniProtKB">
        <authorList>
            <consortium name="EnsemblFungi"/>
        </authorList>
    </citation>
    <scope>IDENTIFICATION</scope>
    <source>
        <strain evidence="2">PH-1 / ATCC MYA-4620 / FGSC 9075 / NRRL 31084</strain>
    </source>
</reference>
<dbReference type="VEuPathDB" id="FungiDB:FGRAMPH1_01G06537"/>
<evidence type="ECO:0000313" key="1">
    <source>
        <dbReference type="EMBL" id="CEF75073.1"/>
    </source>
</evidence>
<accession>A0A098D7Z9</accession>
<dbReference type="InParanoid" id="I1S5R4"/>
<proteinExistence type="predicted"/>
<dbReference type="EMBL" id="HG970332">
    <property type="protein sequence ID" value="CEF75073.1"/>
    <property type="molecule type" value="Genomic_DNA"/>
</dbReference>
<reference evidence="1 3" key="3">
    <citation type="journal article" date="2015" name="BMC Genomics">
        <title>The completed genome sequence of the pathogenic ascomycete fungus Fusarium graminearum.</title>
        <authorList>
            <person name="King R."/>
            <person name="Urban M."/>
            <person name="Hammond-Kosack M.C."/>
            <person name="Hassani-Pak K."/>
            <person name="Hammond-Kosack K.E."/>
        </authorList>
    </citation>
    <scope>NUCLEOTIDE SEQUENCE [LARGE SCALE GENOMIC DNA]</scope>
    <source>
        <strain evidence="3">ATCC MYA-4620 / CBS 123657 / FGSC 9075 / NRRL 31084 / PH-1</strain>
        <strain evidence="1">PH-1</strain>
    </source>
</reference>
<dbReference type="KEGG" id="fgr:FGSG_12185"/>
<dbReference type="Proteomes" id="UP000070720">
    <property type="component" value="Chromosome 1"/>
</dbReference>
<dbReference type="AlphaFoldDB" id="I1S5R4"/>
<accession>I1S5R4</accession>
<keyword evidence="3" id="KW-1185">Reference proteome</keyword>